<dbReference type="OrthoDB" id="3254954at2759"/>
<gene>
    <name evidence="1" type="ORF">K435DRAFT_693361</name>
</gene>
<dbReference type="EMBL" id="ML179801">
    <property type="protein sequence ID" value="THU81536.1"/>
    <property type="molecule type" value="Genomic_DNA"/>
</dbReference>
<evidence type="ECO:0000313" key="1">
    <source>
        <dbReference type="EMBL" id="THU81536.1"/>
    </source>
</evidence>
<reference evidence="1 2" key="1">
    <citation type="journal article" date="2019" name="Nat. Ecol. Evol.">
        <title>Megaphylogeny resolves global patterns of mushroom evolution.</title>
        <authorList>
            <person name="Varga T."/>
            <person name="Krizsan K."/>
            <person name="Foldi C."/>
            <person name="Dima B."/>
            <person name="Sanchez-Garcia M."/>
            <person name="Sanchez-Ramirez S."/>
            <person name="Szollosi G.J."/>
            <person name="Szarkandi J.G."/>
            <person name="Papp V."/>
            <person name="Albert L."/>
            <person name="Andreopoulos W."/>
            <person name="Angelini C."/>
            <person name="Antonin V."/>
            <person name="Barry K.W."/>
            <person name="Bougher N.L."/>
            <person name="Buchanan P."/>
            <person name="Buyck B."/>
            <person name="Bense V."/>
            <person name="Catcheside P."/>
            <person name="Chovatia M."/>
            <person name="Cooper J."/>
            <person name="Damon W."/>
            <person name="Desjardin D."/>
            <person name="Finy P."/>
            <person name="Geml J."/>
            <person name="Haridas S."/>
            <person name="Hughes K."/>
            <person name="Justo A."/>
            <person name="Karasinski D."/>
            <person name="Kautmanova I."/>
            <person name="Kiss B."/>
            <person name="Kocsube S."/>
            <person name="Kotiranta H."/>
            <person name="LaButti K.M."/>
            <person name="Lechner B.E."/>
            <person name="Liimatainen K."/>
            <person name="Lipzen A."/>
            <person name="Lukacs Z."/>
            <person name="Mihaltcheva S."/>
            <person name="Morgado L.N."/>
            <person name="Niskanen T."/>
            <person name="Noordeloos M.E."/>
            <person name="Ohm R.A."/>
            <person name="Ortiz-Santana B."/>
            <person name="Ovrebo C."/>
            <person name="Racz N."/>
            <person name="Riley R."/>
            <person name="Savchenko A."/>
            <person name="Shiryaev A."/>
            <person name="Soop K."/>
            <person name="Spirin V."/>
            <person name="Szebenyi C."/>
            <person name="Tomsovsky M."/>
            <person name="Tulloss R.E."/>
            <person name="Uehling J."/>
            <person name="Grigoriev I.V."/>
            <person name="Vagvolgyi C."/>
            <person name="Papp T."/>
            <person name="Martin F.M."/>
            <person name="Miettinen O."/>
            <person name="Hibbett D.S."/>
            <person name="Nagy L.G."/>
        </authorList>
    </citation>
    <scope>NUCLEOTIDE SEQUENCE [LARGE SCALE GENOMIC DNA]</scope>
    <source>
        <strain evidence="1 2">CBS 962.96</strain>
    </source>
</reference>
<organism evidence="1 2">
    <name type="scientific">Dendrothele bispora (strain CBS 962.96)</name>
    <dbReference type="NCBI Taxonomy" id="1314807"/>
    <lineage>
        <taxon>Eukaryota</taxon>
        <taxon>Fungi</taxon>
        <taxon>Dikarya</taxon>
        <taxon>Basidiomycota</taxon>
        <taxon>Agaricomycotina</taxon>
        <taxon>Agaricomycetes</taxon>
        <taxon>Agaricomycetidae</taxon>
        <taxon>Agaricales</taxon>
        <taxon>Agaricales incertae sedis</taxon>
        <taxon>Dendrothele</taxon>
    </lineage>
</organism>
<dbReference type="CDD" id="cd00303">
    <property type="entry name" value="retropepsin_like"/>
    <property type="match status" value="1"/>
</dbReference>
<dbReference type="Proteomes" id="UP000297245">
    <property type="component" value="Unassembled WGS sequence"/>
</dbReference>
<accession>A0A4S8KZN9</accession>
<dbReference type="AlphaFoldDB" id="A0A4S8KZN9"/>
<proteinExistence type="predicted"/>
<sequence length="226" mass="25650">MTVNGMKCFTLFDTGSTTDILSPEFAKIAKTRIFQLSNPVTLQLGTKGSKSKINYGCDAEFSLGNEETTISGKSYFDVANIDRYDLVIGCHFMRKHGIAVDLNTDSIRIKGKRIPTIPVEEEQQELIRRSSKRKAPTEEDIPALKERWLAEYSDIMDGVPEQIPPWRVINHTIPLVDPDKQYNYYLPRCPDSLRGHLKDKIDLYCRAGWWEPTAVAQGIPMLCVPK</sequence>
<name>A0A4S8KZN9_DENBC</name>
<dbReference type="Gene3D" id="2.40.70.10">
    <property type="entry name" value="Acid Proteases"/>
    <property type="match status" value="1"/>
</dbReference>
<evidence type="ECO:0000313" key="2">
    <source>
        <dbReference type="Proteomes" id="UP000297245"/>
    </source>
</evidence>
<evidence type="ECO:0008006" key="3">
    <source>
        <dbReference type="Google" id="ProtNLM"/>
    </source>
</evidence>
<feature type="non-terminal residue" evidence="1">
    <location>
        <position position="226"/>
    </location>
</feature>
<dbReference type="InterPro" id="IPR021109">
    <property type="entry name" value="Peptidase_aspartic_dom_sf"/>
</dbReference>
<protein>
    <recommendedName>
        <fullName evidence="3">Peptidase A2 domain-containing protein</fullName>
    </recommendedName>
</protein>
<keyword evidence="2" id="KW-1185">Reference proteome</keyword>